<dbReference type="OrthoDB" id="2766528at2759"/>
<organism evidence="2 3">
    <name type="scientific">Ganoderma sinense ZZ0214-1</name>
    <dbReference type="NCBI Taxonomy" id="1077348"/>
    <lineage>
        <taxon>Eukaryota</taxon>
        <taxon>Fungi</taxon>
        <taxon>Dikarya</taxon>
        <taxon>Basidiomycota</taxon>
        <taxon>Agaricomycotina</taxon>
        <taxon>Agaricomycetes</taxon>
        <taxon>Polyporales</taxon>
        <taxon>Polyporaceae</taxon>
        <taxon>Ganoderma</taxon>
    </lineage>
</organism>
<evidence type="ECO:0000313" key="2">
    <source>
        <dbReference type="EMBL" id="PIL29555.1"/>
    </source>
</evidence>
<protein>
    <submittedName>
        <fullName evidence="2">Uncharacterized protein</fullName>
    </submittedName>
</protein>
<feature type="compositionally biased region" description="Basic residues" evidence="1">
    <location>
        <begin position="819"/>
        <end position="828"/>
    </location>
</feature>
<feature type="compositionally biased region" description="Basic and acidic residues" evidence="1">
    <location>
        <begin position="36"/>
        <end position="46"/>
    </location>
</feature>
<feature type="region of interest" description="Disordered" evidence="1">
    <location>
        <begin position="134"/>
        <end position="157"/>
    </location>
</feature>
<reference evidence="2 3" key="1">
    <citation type="journal article" date="2015" name="Sci. Rep.">
        <title>Chromosome-level genome map provides insights into diverse defense mechanisms in the medicinal fungus Ganoderma sinense.</title>
        <authorList>
            <person name="Zhu Y."/>
            <person name="Xu J."/>
            <person name="Sun C."/>
            <person name="Zhou S."/>
            <person name="Xu H."/>
            <person name="Nelson D.R."/>
            <person name="Qian J."/>
            <person name="Song J."/>
            <person name="Luo H."/>
            <person name="Xiang L."/>
            <person name="Li Y."/>
            <person name="Xu Z."/>
            <person name="Ji A."/>
            <person name="Wang L."/>
            <person name="Lu S."/>
            <person name="Hayward A."/>
            <person name="Sun W."/>
            <person name="Li X."/>
            <person name="Schwartz D.C."/>
            <person name="Wang Y."/>
            <person name="Chen S."/>
        </authorList>
    </citation>
    <scope>NUCLEOTIDE SEQUENCE [LARGE SCALE GENOMIC DNA]</scope>
    <source>
        <strain evidence="2 3">ZZ0214-1</strain>
    </source>
</reference>
<sequence length="836" mass="89932">MSSEPPVSNPASKPTSTPLPPSTLPAKQKTARKEKKPVASDGRPDTTAKFPWHKYPDATQHLCSIKDRLLERGRDGKRVRGMGKLKEQTRDELLEWWDDHTKEGRNKGDMHELIHNFYKNRLQLNDWEKYDGSATVDSTTQAPTTATQPTRRDSNSKTAMLDGVLAPLLQAFRGRARGPSTIWAEAHPEEVEKVKQTLPRLPGAHKRAIGIGFDELSVDKKAHWQDKADEEKAAIENDPDACFNNQTEFPNVLAAFLDCLIGHGPKQIGSALIDYQLAIRLKDGRVKLHQCTVGLEEGDEPFAEFQGGPSQEENHRWRDFVDLKLAHNPMPRDERFTYGDDGMPKLPPYDRTWSTEVAAEVLQAWFELAWDHAREHCEHALPQALDWELVMKDEAAFIPLAWRNHGIRDPNEIEFFNMAVIYHRLYEAQDSTAPFRWQSSKVPARDLPVPHSAIPVTPRRNTRVVFSSPTKAGTPCRPLPQCSPIRSLPFECASSMNGGPMDGSDSDVPVSANPLPALNISTTLSTSSTPVTTETEASLGIETCTATDVTAASSPHVDGPNFADYASAPLPAPLDVPTNLSDDSDRTTTETEASLDVVTCMATSANAASSADLDRPTSDDHVSAPLPAPLDGLTTVFDASTPTATETDATLEVTSATNMATAASSADLDGPTYISAPLPAPPVPTPAPSPSTPTTTETKASLEVSTGIATAGMTTPTTTTTATAASSAPADQDGPESDDPISTPLPVSPATATKKRGATPDPVEEEGRPAKRRRSAGSELPVQAEPTRCSSRVRTGAAASVSYRVLDGGKDIQASTGAKAKKGGKGTGKKGAGGKQ</sequence>
<dbReference type="AlphaFoldDB" id="A0A2G8S739"/>
<evidence type="ECO:0000256" key="1">
    <source>
        <dbReference type="SAM" id="MobiDB-lite"/>
    </source>
</evidence>
<proteinExistence type="predicted"/>
<gene>
    <name evidence="2" type="ORF">GSI_08363</name>
</gene>
<dbReference type="STRING" id="1077348.A0A2G8S739"/>
<keyword evidence="3" id="KW-1185">Reference proteome</keyword>
<feature type="compositionally biased region" description="Low complexity" evidence="1">
    <location>
        <begin position="692"/>
        <end position="730"/>
    </location>
</feature>
<feature type="region of interest" description="Disordered" evidence="1">
    <location>
        <begin position="666"/>
        <end position="836"/>
    </location>
</feature>
<comment type="caution">
    <text evidence="2">The sequence shown here is derived from an EMBL/GenBank/DDBJ whole genome shotgun (WGS) entry which is preliminary data.</text>
</comment>
<dbReference type="EMBL" id="AYKW01000021">
    <property type="protein sequence ID" value="PIL29555.1"/>
    <property type="molecule type" value="Genomic_DNA"/>
</dbReference>
<evidence type="ECO:0000313" key="3">
    <source>
        <dbReference type="Proteomes" id="UP000230002"/>
    </source>
</evidence>
<feature type="region of interest" description="Disordered" evidence="1">
    <location>
        <begin position="608"/>
        <end position="629"/>
    </location>
</feature>
<feature type="compositionally biased region" description="Pro residues" evidence="1">
    <location>
        <begin position="678"/>
        <end position="691"/>
    </location>
</feature>
<dbReference type="Proteomes" id="UP000230002">
    <property type="component" value="Unassembled WGS sequence"/>
</dbReference>
<name>A0A2G8S739_9APHY</name>
<feature type="compositionally biased region" description="Basic and acidic residues" evidence="1">
    <location>
        <begin position="612"/>
        <end position="622"/>
    </location>
</feature>
<accession>A0A2G8S739</accession>
<feature type="region of interest" description="Disordered" evidence="1">
    <location>
        <begin position="1"/>
        <end position="53"/>
    </location>
</feature>
<feature type="compositionally biased region" description="Low complexity" evidence="1">
    <location>
        <begin position="139"/>
        <end position="149"/>
    </location>
</feature>